<comment type="caution">
    <text evidence="2">The sequence shown here is derived from an EMBL/GenBank/DDBJ whole genome shotgun (WGS) entry which is preliminary data.</text>
</comment>
<dbReference type="InterPro" id="IPR025647">
    <property type="entry name" value="YceG_bac"/>
</dbReference>
<accession>A0ABS6DSJ1</accession>
<feature type="domain" description="Putative component of 'biosynthetic module'" evidence="1">
    <location>
        <begin position="14"/>
        <end position="256"/>
    </location>
</feature>
<organism evidence="2 3">
    <name type="scientific">Intestinibacter bartlettii</name>
    <dbReference type="NCBI Taxonomy" id="261299"/>
    <lineage>
        <taxon>Bacteria</taxon>
        <taxon>Bacillati</taxon>
        <taxon>Bacillota</taxon>
        <taxon>Clostridia</taxon>
        <taxon>Peptostreptococcales</taxon>
        <taxon>Peptostreptococcaceae</taxon>
        <taxon>Intestinibacter</taxon>
    </lineage>
</organism>
<evidence type="ECO:0000313" key="3">
    <source>
        <dbReference type="Proteomes" id="UP001196301"/>
    </source>
</evidence>
<protein>
    <submittedName>
        <fullName evidence="2">YceG family protein</fullName>
    </submittedName>
</protein>
<name>A0ABS6DSJ1_9FIRM</name>
<evidence type="ECO:0000313" key="2">
    <source>
        <dbReference type="EMBL" id="MBU5334808.1"/>
    </source>
</evidence>
<feature type="domain" description="Putative component of 'biosynthetic module'" evidence="1">
    <location>
        <begin position="282"/>
        <end position="532"/>
    </location>
</feature>
<keyword evidence="3" id="KW-1185">Reference proteome</keyword>
<dbReference type="EMBL" id="JAHLOQ010000001">
    <property type="protein sequence ID" value="MBU5334808.1"/>
    <property type="molecule type" value="Genomic_DNA"/>
</dbReference>
<dbReference type="Pfam" id="PF14266">
    <property type="entry name" value="YceG_bac"/>
    <property type="match status" value="2"/>
</dbReference>
<gene>
    <name evidence="2" type="ORF">KQI20_00015</name>
</gene>
<proteinExistence type="predicted"/>
<evidence type="ECO:0000259" key="1">
    <source>
        <dbReference type="Pfam" id="PF14266"/>
    </source>
</evidence>
<dbReference type="Proteomes" id="UP001196301">
    <property type="component" value="Unassembled WGS sequence"/>
</dbReference>
<reference evidence="2 3" key="1">
    <citation type="submission" date="2021-06" db="EMBL/GenBank/DDBJ databases">
        <authorList>
            <person name="Sun Q."/>
            <person name="Li D."/>
        </authorList>
    </citation>
    <scope>NUCLEOTIDE SEQUENCE [LARGE SCALE GENOMIC DNA]</scope>
    <source>
        <strain evidence="2 3">N19</strain>
    </source>
</reference>
<sequence length="539" mass="63285">MADYKEDKMELGNKSNIFGKIFSSQSDRGNYTSAKGYENYFISYIGIDNEDIYNSEIYNLNREIKKRKNICLFKNNILNPDDFDIISYLKNKASKYNGSVFDLDIDLVRYEEINNRIKRGFDILLREEDRSFNNDRVKFNFIIKVMSWIRIYINPLVINYDDAPKVVFYGDIKKHELYFLLILYFAGFDILYINPNGLSEIQNIDIKKFKIEVENYQITNEKISFDERIQKGEIIEKSSIKKAYTVGAQASRKISDELLNDSGFIKPWQLQNRQIKSLLLSSTVDEVDIYWNEPLKLRPGFKFDDEIVTLPVFFTKIDGVYRDLDEYYSLLDKLQIKDFSYFVQYQDNVSPISKPFIREGYNLSFFIDHNGKLNKKSIIKEGNFSISNLSLKWQETILDKVEETILSDMFIEGLTKDDIVKGLYTVLNMNQRLIYLINSFDYANVNPKLIIYIEQMRMFTKEIVFLLLVLSKIGFDIVIFTPGGVNCIENIINNQIVDIHRLDVINYNLKYKSNKQTMNSGAKSSTSWFEKIFGKWSDL</sequence>